<feature type="region of interest" description="Disordered" evidence="1">
    <location>
        <begin position="196"/>
        <end position="231"/>
    </location>
</feature>
<dbReference type="AlphaFoldDB" id="A0A9P1CAL5"/>
<evidence type="ECO:0000313" key="2">
    <source>
        <dbReference type="EMBL" id="CAI3987961.1"/>
    </source>
</evidence>
<organism evidence="2">
    <name type="scientific">Cladocopium goreaui</name>
    <dbReference type="NCBI Taxonomy" id="2562237"/>
    <lineage>
        <taxon>Eukaryota</taxon>
        <taxon>Sar</taxon>
        <taxon>Alveolata</taxon>
        <taxon>Dinophyceae</taxon>
        <taxon>Suessiales</taxon>
        <taxon>Symbiodiniaceae</taxon>
        <taxon>Cladocopium</taxon>
    </lineage>
</organism>
<dbReference type="EMBL" id="CAMXCT030001224">
    <property type="protein sequence ID" value="CAL4775273.1"/>
    <property type="molecule type" value="Genomic_DNA"/>
</dbReference>
<feature type="compositionally biased region" description="Polar residues" evidence="1">
    <location>
        <begin position="204"/>
        <end position="223"/>
    </location>
</feature>
<keyword evidence="4" id="KW-1185">Reference proteome</keyword>
<name>A0A9P1CAL5_9DINO</name>
<proteinExistence type="predicted"/>
<gene>
    <name evidence="2" type="ORF">C1SCF055_LOCUS15196</name>
</gene>
<comment type="caution">
    <text evidence="2">The sequence shown here is derived from an EMBL/GenBank/DDBJ whole genome shotgun (WGS) entry which is preliminary data.</text>
</comment>
<dbReference type="Proteomes" id="UP001152797">
    <property type="component" value="Unassembled WGS sequence"/>
</dbReference>
<accession>A0A9P1CAL5</accession>
<sequence>MAQKAFASAGVVSLIRLMQWMDASKGRVLFSQSFPGSAPKGCAVSLRILPDMEKLPEELQEEIEAKDQDPSAPLAMQRRNSDVEVRRRSHSLTAPRASLARRGSDAGRIASAVATSVAPTVPDWARSEIQKTFGHYASLADPLNRTSLTSQKFGRFLRDCGLLSMEAQGAISFNFAPEGRRSVKPRGSIDVAAMMGTTRPDGLSRSNSTGSLKRNSVSSSLQRRGSGAGLDVSQLEGRRASFAVSNQAQNNSQLPLKARAKRHRYTLLVLSHCILSALHKVLVVGNIGCHRSDKFNGLQTEMPVEPKAGGQIQENIRDLTFVGASAAASHLSFWGPFLYEVGENGANEVFPVPPLSQVEVDLIFVQASWNRKRMEMSF</sequence>
<dbReference type="EMBL" id="CAMXCT010001224">
    <property type="protein sequence ID" value="CAI3987961.1"/>
    <property type="molecule type" value="Genomic_DNA"/>
</dbReference>
<reference evidence="3" key="2">
    <citation type="submission" date="2024-04" db="EMBL/GenBank/DDBJ databases">
        <authorList>
            <person name="Chen Y."/>
            <person name="Shah S."/>
            <person name="Dougan E. K."/>
            <person name="Thang M."/>
            <person name="Chan C."/>
        </authorList>
    </citation>
    <scope>NUCLEOTIDE SEQUENCE [LARGE SCALE GENOMIC DNA]</scope>
</reference>
<protein>
    <submittedName>
        <fullName evidence="2">Uncharacterized protein</fullName>
    </submittedName>
</protein>
<reference evidence="2" key="1">
    <citation type="submission" date="2022-10" db="EMBL/GenBank/DDBJ databases">
        <authorList>
            <person name="Chen Y."/>
            <person name="Dougan E. K."/>
            <person name="Chan C."/>
            <person name="Rhodes N."/>
            <person name="Thang M."/>
        </authorList>
    </citation>
    <scope>NUCLEOTIDE SEQUENCE</scope>
</reference>
<evidence type="ECO:0000313" key="4">
    <source>
        <dbReference type="Proteomes" id="UP001152797"/>
    </source>
</evidence>
<evidence type="ECO:0000256" key="1">
    <source>
        <dbReference type="SAM" id="MobiDB-lite"/>
    </source>
</evidence>
<feature type="region of interest" description="Disordered" evidence="1">
    <location>
        <begin position="62"/>
        <end position="100"/>
    </location>
</feature>
<dbReference type="EMBL" id="CAMXCT020001224">
    <property type="protein sequence ID" value="CAL1141336.1"/>
    <property type="molecule type" value="Genomic_DNA"/>
</dbReference>
<evidence type="ECO:0000313" key="3">
    <source>
        <dbReference type="EMBL" id="CAL1141336.1"/>
    </source>
</evidence>